<dbReference type="AlphaFoldDB" id="A0A2V3J3T8"/>
<dbReference type="GO" id="GO:0061630">
    <property type="term" value="F:ubiquitin protein ligase activity"/>
    <property type="evidence" value="ECO:0007669"/>
    <property type="project" value="InterPro"/>
</dbReference>
<dbReference type="PROSITE" id="PS50089">
    <property type="entry name" value="ZF_RING_2"/>
    <property type="match status" value="1"/>
</dbReference>
<evidence type="ECO:0000256" key="1">
    <source>
        <dbReference type="PROSITE-ProRule" id="PRU00175"/>
    </source>
</evidence>
<dbReference type="Pfam" id="PF14634">
    <property type="entry name" value="zf-RING_5"/>
    <property type="match status" value="1"/>
</dbReference>
<evidence type="ECO:0000313" key="6">
    <source>
        <dbReference type="Proteomes" id="UP000247409"/>
    </source>
</evidence>
<keyword evidence="2" id="KW-0175">Coiled coil</keyword>
<sequence>MHCLKCWEVISDKTAVYTKSCKHVFCKRCSSTAFKKELSCPLCDTVLPKDGIGAVTLLPDANEIGKAGSKTFGFEPEQMCEVLKLGLDFWVKQKENESLLHARELKGVQKRMAELEEQNARLSRALNEERLRKTSLQNEKDGLQKTISDLEARYAQKARSMRKLSELYNELRQVHRRLEADLRGVREPNDFEAEPFPGSEFEINTHGRSGNAGIRDGPGSHNEREYGSRRGNREGAFIRGQDRAPENYDETPLHEVKSKANTTPQELERRQMLFNLAPNLASNPRQRMRASSRNVIPQGIRRRRYSPEPAPDISAADNGGHDDHHFSEGRR</sequence>
<reference evidence="5 6" key="1">
    <citation type="journal article" date="2018" name="Mol. Biol. Evol.">
        <title>Analysis of the draft genome of the red seaweed Gracilariopsis chorda provides insights into genome size evolution in Rhodophyta.</title>
        <authorList>
            <person name="Lee J."/>
            <person name="Yang E.C."/>
            <person name="Graf L."/>
            <person name="Yang J.H."/>
            <person name="Qiu H."/>
            <person name="Zel Zion U."/>
            <person name="Chan C.X."/>
            <person name="Stephens T.G."/>
            <person name="Weber A.P.M."/>
            <person name="Boo G.H."/>
            <person name="Boo S.M."/>
            <person name="Kim K.M."/>
            <person name="Shin Y."/>
            <person name="Jung M."/>
            <person name="Lee S.J."/>
            <person name="Yim H.S."/>
            <person name="Lee J.H."/>
            <person name="Bhattacharya D."/>
            <person name="Yoon H.S."/>
        </authorList>
    </citation>
    <scope>NUCLEOTIDE SEQUENCE [LARGE SCALE GENOMIC DNA]</scope>
    <source>
        <strain evidence="5 6">SKKU-2015</strain>
        <tissue evidence="5">Whole body</tissue>
    </source>
</reference>
<keyword evidence="1" id="KW-0862">Zinc</keyword>
<dbReference type="InterPro" id="IPR013083">
    <property type="entry name" value="Znf_RING/FYVE/PHD"/>
</dbReference>
<evidence type="ECO:0000256" key="2">
    <source>
        <dbReference type="SAM" id="Coils"/>
    </source>
</evidence>
<evidence type="ECO:0000313" key="5">
    <source>
        <dbReference type="EMBL" id="PXF48050.1"/>
    </source>
</evidence>
<dbReference type="InterPro" id="IPR001841">
    <property type="entry name" value="Znf_RING"/>
</dbReference>
<dbReference type="OrthoDB" id="10559470at2759"/>
<gene>
    <name evidence="5" type="ORF">BWQ96_02002</name>
</gene>
<dbReference type="SUPFAM" id="SSF57850">
    <property type="entry name" value="RING/U-box"/>
    <property type="match status" value="1"/>
</dbReference>
<protein>
    <submittedName>
        <fullName evidence="5">E3 ubiquitin-protein ligase</fullName>
    </submittedName>
</protein>
<proteinExistence type="predicted"/>
<evidence type="ECO:0000259" key="4">
    <source>
        <dbReference type="PROSITE" id="PS50089"/>
    </source>
</evidence>
<accession>A0A2V3J3T8</accession>
<keyword evidence="6" id="KW-1185">Reference proteome</keyword>
<dbReference type="EMBL" id="NBIV01000016">
    <property type="protein sequence ID" value="PXF48050.1"/>
    <property type="molecule type" value="Genomic_DNA"/>
</dbReference>
<feature type="compositionally biased region" description="Polar residues" evidence="3">
    <location>
        <begin position="280"/>
        <end position="295"/>
    </location>
</feature>
<dbReference type="STRING" id="448386.A0A2V3J3T8"/>
<feature type="domain" description="RING-type" evidence="4">
    <location>
        <begin position="3"/>
        <end position="44"/>
    </location>
</feature>
<comment type="caution">
    <text evidence="5">The sequence shown here is derived from an EMBL/GenBank/DDBJ whole genome shotgun (WGS) entry which is preliminary data.</text>
</comment>
<dbReference type="Gene3D" id="3.30.40.10">
    <property type="entry name" value="Zinc/RING finger domain, C3HC4 (zinc finger)"/>
    <property type="match status" value="1"/>
</dbReference>
<feature type="region of interest" description="Disordered" evidence="3">
    <location>
        <begin position="278"/>
        <end position="331"/>
    </location>
</feature>
<keyword evidence="1" id="KW-0863">Zinc-finger</keyword>
<name>A0A2V3J3T8_9FLOR</name>
<evidence type="ECO:0000256" key="3">
    <source>
        <dbReference type="SAM" id="MobiDB-lite"/>
    </source>
</evidence>
<dbReference type="Proteomes" id="UP000247409">
    <property type="component" value="Unassembled WGS sequence"/>
</dbReference>
<feature type="compositionally biased region" description="Basic and acidic residues" evidence="3">
    <location>
        <begin position="319"/>
        <end position="331"/>
    </location>
</feature>
<dbReference type="GO" id="GO:0000795">
    <property type="term" value="C:synaptonemal complex"/>
    <property type="evidence" value="ECO:0007669"/>
    <property type="project" value="InterPro"/>
</dbReference>
<feature type="compositionally biased region" description="Basic and acidic residues" evidence="3">
    <location>
        <begin position="240"/>
        <end position="258"/>
    </location>
</feature>
<feature type="coiled-coil region" evidence="2">
    <location>
        <begin position="105"/>
        <end position="181"/>
    </location>
</feature>
<dbReference type="InterPro" id="IPR042448">
    <property type="entry name" value="CCNB1IP1"/>
</dbReference>
<dbReference type="GO" id="GO:0008270">
    <property type="term" value="F:zinc ion binding"/>
    <property type="evidence" value="ECO:0007669"/>
    <property type="project" value="UniProtKB-KW"/>
</dbReference>
<feature type="compositionally biased region" description="Basic and acidic residues" evidence="3">
    <location>
        <begin position="221"/>
        <end position="233"/>
    </location>
</feature>
<feature type="region of interest" description="Disordered" evidence="3">
    <location>
        <begin position="189"/>
        <end position="264"/>
    </location>
</feature>
<dbReference type="GO" id="GO:0007131">
    <property type="term" value="P:reciprocal meiotic recombination"/>
    <property type="evidence" value="ECO:0007669"/>
    <property type="project" value="InterPro"/>
</dbReference>
<dbReference type="PANTHER" id="PTHR14305:SF0">
    <property type="entry name" value="E3 UBIQUITIN-PROTEIN LIGASE CCNB1IP1"/>
    <property type="match status" value="1"/>
</dbReference>
<dbReference type="PANTHER" id="PTHR14305">
    <property type="entry name" value="E3 UBIQUITIN-PROTEIN LIGASE CCNB1IP1"/>
    <property type="match status" value="1"/>
</dbReference>
<organism evidence="5 6">
    <name type="scientific">Gracilariopsis chorda</name>
    <dbReference type="NCBI Taxonomy" id="448386"/>
    <lineage>
        <taxon>Eukaryota</taxon>
        <taxon>Rhodophyta</taxon>
        <taxon>Florideophyceae</taxon>
        <taxon>Rhodymeniophycidae</taxon>
        <taxon>Gracilariales</taxon>
        <taxon>Gracilariaceae</taxon>
        <taxon>Gracilariopsis</taxon>
    </lineage>
</organism>
<keyword evidence="1" id="KW-0479">Metal-binding</keyword>